<sequence>MKKFIYKLYYYSGVIVYYLFWGYFSIIMIIHYILEKPISPILSYLFFLLLGMFLGVKLINNAYDYLKKHQNKDFD</sequence>
<evidence type="ECO:0000313" key="2">
    <source>
        <dbReference type="EMBL" id="RHE94442.1"/>
    </source>
</evidence>
<protein>
    <submittedName>
        <fullName evidence="2">Uncharacterized protein</fullName>
    </submittedName>
</protein>
<dbReference type="EMBL" id="QSKV01000002">
    <property type="protein sequence ID" value="RHE94442.1"/>
    <property type="molecule type" value="Genomic_DNA"/>
</dbReference>
<organism evidence="2 3">
    <name type="scientific">Bacteroides intestinalis</name>
    <dbReference type="NCBI Taxonomy" id="329854"/>
    <lineage>
        <taxon>Bacteria</taxon>
        <taxon>Pseudomonadati</taxon>
        <taxon>Bacteroidota</taxon>
        <taxon>Bacteroidia</taxon>
        <taxon>Bacteroidales</taxon>
        <taxon>Bacteroidaceae</taxon>
        <taxon>Bacteroides</taxon>
    </lineage>
</organism>
<evidence type="ECO:0000313" key="3">
    <source>
        <dbReference type="Proteomes" id="UP000285650"/>
    </source>
</evidence>
<name>A0A414LIH5_9BACE</name>
<reference evidence="2 3" key="1">
    <citation type="submission" date="2018-08" db="EMBL/GenBank/DDBJ databases">
        <title>A genome reference for cultivated species of the human gut microbiota.</title>
        <authorList>
            <person name="Zou Y."/>
            <person name="Xue W."/>
            <person name="Luo G."/>
        </authorList>
    </citation>
    <scope>NUCLEOTIDE SEQUENCE [LARGE SCALE GENOMIC DNA]</scope>
    <source>
        <strain evidence="2 3">AM27-17</strain>
    </source>
</reference>
<dbReference type="Proteomes" id="UP000285650">
    <property type="component" value="Unassembled WGS sequence"/>
</dbReference>
<evidence type="ECO:0000256" key="1">
    <source>
        <dbReference type="SAM" id="Phobius"/>
    </source>
</evidence>
<keyword evidence="1" id="KW-0812">Transmembrane</keyword>
<comment type="caution">
    <text evidence="2">The sequence shown here is derived from an EMBL/GenBank/DDBJ whole genome shotgun (WGS) entry which is preliminary data.</text>
</comment>
<keyword evidence="1" id="KW-0472">Membrane</keyword>
<feature type="transmembrane region" description="Helical" evidence="1">
    <location>
        <begin position="40"/>
        <end position="59"/>
    </location>
</feature>
<proteinExistence type="predicted"/>
<gene>
    <name evidence="2" type="ORF">DW712_03940</name>
</gene>
<dbReference type="AlphaFoldDB" id="A0A414LIH5"/>
<keyword evidence="1" id="KW-1133">Transmembrane helix</keyword>
<feature type="transmembrane region" description="Helical" evidence="1">
    <location>
        <begin position="9"/>
        <end position="34"/>
    </location>
</feature>
<accession>A0A414LIH5</accession>